<dbReference type="AlphaFoldDB" id="A0A1H9CA00"/>
<dbReference type="InterPro" id="IPR045664">
    <property type="entry name" value="DUF6387"/>
</dbReference>
<name>A0A1H9CA00_9PROT</name>
<evidence type="ECO:0000313" key="1">
    <source>
        <dbReference type="EMBL" id="SEP97811.1"/>
    </source>
</evidence>
<evidence type="ECO:0000313" key="2">
    <source>
        <dbReference type="Proteomes" id="UP000181998"/>
    </source>
</evidence>
<dbReference type="EMBL" id="FOFX01000013">
    <property type="protein sequence ID" value="SEP97811.1"/>
    <property type="molecule type" value="Genomic_DNA"/>
</dbReference>
<proteinExistence type="predicted"/>
<sequence length="287" mass="34188">MKTWKTAPAWFNLDNYSFLAEFTAEQWINEIQIREYYWCALMQPHTFSPYAPTDAARNFFKGIKTNPLVSQEYSEDISLKSFFEFLSDGKYKQKFYSVQELTEYAAYSFFLESERKEEIDNDFKTMRDITDSERYWQNKELLQQKKNIGIKYSYPLTNIEDYRPNKFLEINLDASNELILEEFKDWLVHTRSTSNESIKRKFSSTDFEDWASSRLLPYWDLTTIATIEDSTIPFHVLGKMLFPDEYEIDLAERIRKITKKKCQYLFSHKVVSALNAQTSQHNLSKSE</sequence>
<dbReference type="OrthoDB" id="8550212at2"/>
<dbReference type="Proteomes" id="UP000181998">
    <property type="component" value="Unassembled WGS sequence"/>
</dbReference>
<organism evidence="1 2">
    <name type="scientific">Nitrosomonas ureae</name>
    <dbReference type="NCBI Taxonomy" id="44577"/>
    <lineage>
        <taxon>Bacteria</taxon>
        <taxon>Pseudomonadati</taxon>
        <taxon>Pseudomonadota</taxon>
        <taxon>Betaproteobacteria</taxon>
        <taxon>Nitrosomonadales</taxon>
        <taxon>Nitrosomonadaceae</taxon>
        <taxon>Nitrosomonas</taxon>
    </lineage>
</organism>
<reference evidence="1 2" key="1">
    <citation type="submission" date="2016-10" db="EMBL/GenBank/DDBJ databases">
        <authorList>
            <person name="de Groot N.N."/>
        </authorList>
    </citation>
    <scope>NUCLEOTIDE SEQUENCE [LARGE SCALE GENOMIC DNA]</scope>
    <source>
        <strain evidence="1 2">Nm9</strain>
    </source>
</reference>
<protein>
    <submittedName>
        <fullName evidence="1">Uncharacterized protein</fullName>
    </submittedName>
</protein>
<dbReference type="Pfam" id="PF19924">
    <property type="entry name" value="DUF6387"/>
    <property type="match status" value="1"/>
</dbReference>
<gene>
    <name evidence="1" type="ORF">SAMN05421510_101354</name>
</gene>
<accession>A0A1H9CA00</accession>